<evidence type="ECO:0000256" key="6">
    <source>
        <dbReference type="SAM" id="Phobius"/>
    </source>
</evidence>
<name>K9UP78_CHAP6</name>
<geneLocation type="plasmid" evidence="7 8">
    <name>pCHA6605.01</name>
</geneLocation>
<dbReference type="KEGG" id="cmp:Cha6605_6053"/>
<keyword evidence="4 6" id="KW-0472">Membrane</keyword>
<dbReference type="GO" id="GO:0016020">
    <property type="term" value="C:membrane"/>
    <property type="evidence" value="ECO:0007669"/>
    <property type="project" value="UniProtKB-SubCell"/>
</dbReference>
<reference evidence="7 8" key="1">
    <citation type="submission" date="2012-05" db="EMBL/GenBank/DDBJ databases">
        <title>Noncontiguous Finished plasmid 1 of genome of Chamaesiphon sp. PCC 6605.</title>
        <authorList>
            <consortium name="US DOE Joint Genome Institute"/>
            <person name="Gugger M."/>
            <person name="Coursin T."/>
            <person name="Rippka R."/>
            <person name="Tandeau De Marsac N."/>
            <person name="Huntemann M."/>
            <person name="Wei C.-L."/>
            <person name="Han J."/>
            <person name="Detter J.C."/>
            <person name="Han C."/>
            <person name="Tapia R."/>
            <person name="Chen A."/>
            <person name="Kyrpides N."/>
            <person name="Mavromatis K."/>
            <person name="Markowitz V."/>
            <person name="Szeto E."/>
            <person name="Ivanova N."/>
            <person name="Pagani I."/>
            <person name="Pati A."/>
            <person name="Goodwin L."/>
            <person name="Nordberg H.P."/>
            <person name="Cantor M.N."/>
            <person name="Hua S.X."/>
            <person name="Woyke T."/>
            <person name="Kerfeld C.A."/>
        </authorList>
    </citation>
    <scope>NUCLEOTIDE SEQUENCE [LARGE SCALE GENOMIC DNA]</scope>
    <source>
        <strain evidence="8">ATCC 27169 / PCC 6605</strain>
        <plasmid evidence="8">Plasmid pCHA6605.01</plasmid>
    </source>
</reference>
<dbReference type="PATRIC" id="fig|1173020.3.peg.6952"/>
<dbReference type="OrthoDB" id="9809646at2"/>
<dbReference type="InterPro" id="IPR027469">
    <property type="entry name" value="Cation_efflux_TMD_sf"/>
</dbReference>
<accession>K9UP78</accession>
<evidence type="ECO:0000256" key="1">
    <source>
        <dbReference type="ARBA" id="ARBA00004141"/>
    </source>
</evidence>
<dbReference type="HOGENOM" id="CLU_2521561_0_0_3"/>
<dbReference type="SUPFAM" id="SSF161111">
    <property type="entry name" value="Cation efflux protein transmembrane domain-like"/>
    <property type="match status" value="1"/>
</dbReference>
<proteinExistence type="predicted"/>
<feature type="transmembrane region" description="Helical" evidence="6">
    <location>
        <begin position="29"/>
        <end position="52"/>
    </location>
</feature>
<evidence type="ECO:0000313" key="7">
    <source>
        <dbReference type="EMBL" id="AFY96892.1"/>
    </source>
</evidence>
<keyword evidence="8" id="KW-1185">Reference proteome</keyword>
<evidence type="ECO:0000256" key="2">
    <source>
        <dbReference type="ARBA" id="ARBA00022692"/>
    </source>
</evidence>
<evidence type="ECO:0000256" key="3">
    <source>
        <dbReference type="ARBA" id="ARBA00022989"/>
    </source>
</evidence>
<dbReference type="eggNOG" id="COG1230">
    <property type="taxonomic scope" value="Bacteria"/>
</dbReference>
<dbReference type="Gene3D" id="1.20.1510.10">
    <property type="entry name" value="Cation efflux protein transmembrane domain"/>
    <property type="match status" value="1"/>
</dbReference>
<evidence type="ECO:0000256" key="5">
    <source>
        <dbReference type="SAM" id="MobiDB-lite"/>
    </source>
</evidence>
<sequence>MTHNHGSEHPHGSGNYNRAFITSVTLNTLFVAIEAFYGIAANSLALIADAAVSSNTRDRRSHSVGFAESPARNGHSYTPAKEVA</sequence>
<evidence type="ECO:0000256" key="4">
    <source>
        <dbReference type="ARBA" id="ARBA00023136"/>
    </source>
</evidence>
<evidence type="ECO:0000313" key="8">
    <source>
        <dbReference type="Proteomes" id="UP000010366"/>
    </source>
</evidence>
<gene>
    <name evidence="7" type="ORF">Cha6605_6053</name>
</gene>
<dbReference type="EMBL" id="CP003601">
    <property type="protein sequence ID" value="AFY96892.1"/>
    <property type="molecule type" value="Genomic_DNA"/>
</dbReference>
<keyword evidence="7" id="KW-0614">Plasmid</keyword>
<keyword evidence="2 6" id="KW-0812">Transmembrane</keyword>
<keyword evidence="3 6" id="KW-1133">Transmembrane helix</keyword>
<dbReference type="AlphaFoldDB" id="K9UP78"/>
<comment type="subcellular location">
    <subcellularLocation>
        <location evidence="1">Membrane</location>
        <topology evidence="1">Multi-pass membrane protein</topology>
    </subcellularLocation>
</comment>
<organism evidence="7 8">
    <name type="scientific">Chamaesiphon minutus (strain ATCC 27169 / PCC 6605)</name>
    <dbReference type="NCBI Taxonomy" id="1173020"/>
    <lineage>
        <taxon>Bacteria</taxon>
        <taxon>Bacillati</taxon>
        <taxon>Cyanobacteriota</taxon>
        <taxon>Cyanophyceae</taxon>
        <taxon>Gomontiellales</taxon>
        <taxon>Chamaesiphonaceae</taxon>
        <taxon>Chamaesiphon</taxon>
    </lineage>
</organism>
<dbReference type="RefSeq" id="WP_015328780.1">
    <property type="nucleotide sequence ID" value="NC_020053.1"/>
</dbReference>
<evidence type="ECO:0008006" key="9">
    <source>
        <dbReference type="Google" id="ProtNLM"/>
    </source>
</evidence>
<protein>
    <recommendedName>
        <fullName evidence="9">Cation diffusion facilitator family transporter</fullName>
    </recommendedName>
</protein>
<dbReference type="Proteomes" id="UP000010366">
    <property type="component" value="Plasmid pCHA6605.01"/>
</dbReference>
<feature type="region of interest" description="Disordered" evidence="5">
    <location>
        <begin position="53"/>
        <end position="84"/>
    </location>
</feature>